<reference evidence="2 3" key="2">
    <citation type="submission" date="2020-04" db="EMBL/GenBank/DDBJ databases">
        <title>Complete genome sequence of Alteromonas pelagimontana 5.12T.</title>
        <authorList>
            <person name="Sinha R.K."/>
            <person name="Krishnan K.P."/>
            <person name="Kurian J.P."/>
        </authorList>
    </citation>
    <scope>NUCLEOTIDE SEQUENCE [LARGE SCALE GENOMIC DNA]</scope>
    <source>
        <strain evidence="2 3">5.12</strain>
    </source>
</reference>
<dbReference type="KEGG" id="apel:CA267_009240"/>
<keyword evidence="3" id="KW-1185">Reference proteome</keyword>
<gene>
    <name evidence="2" type="ORF">CA267_009240</name>
</gene>
<dbReference type="InterPro" id="IPR009081">
    <property type="entry name" value="PP-bd_ACP"/>
</dbReference>
<dbReference type="Proteomes" id="UP000219285">
    <property type="component" value="Chromosome"/>
</dbReference>
<accession>A0A6M4MCY9</accession>
<dbReference type="EMBL" id="CP052766">
    <property type="protein sequence ID" value="QJR80949.1"/>
    <property type="molecule type" value="Genomic_DNA"/>
</dbReference>
<dbReference type="Gene3D" id="1.10.1200.10">
    <property type="entry name" value="ACP-like"/>
    <property type="match status" value="1"/>
</dbReference>
<feature type="domain" description="Carrier" evidence="1">
    <location>
        <begin position="5"/>
        <end position="87"/>
    </location>
</feature>
<evidence type="ECO:0000313" key="2">
    <source>
        <dbReference type="EMBL" id="QJR80949.1"/>
    </source>
</evidence>
<reference evidence="3" key="1">
    <citation type="submission" date="2014-12" db="EMBL/GenBank/DDBJ databases">
        <title>Complete genome sequence of a multi-drug resistant Klebsiella pneumoniae.</title>
        <authorList>
            <person name="Hua X."/>
            <person name="Chen Q."/>
            <person name="Li X."/>
            <person name="Feng Y."/>
            <person name="Ruan Z."/>
            <person name="Yu Y."/>
        </authorList>
    </citation>
    <scope>NUCLEOTIDE SEQUENCE [LARGE SCALE GENOMIC DNA]</scope>
    <source>
        <strain evidence="3">5.12</strain>
    </source>
</reference>
<evidence type="ECO:0000313" key="3">
    <source>
        <dbReference type="Proteomes" id="UP000219285"/>
    </source>
</evidence>
<sequence length="87" mass="9636">MSRQTESENKMAQLLVDALNLEDMEAEDINPEEQLFGDGLGLDSIDALEISLAISKEYGVQIKAEDEGTREAFATLRSLTAFVEKNK</sequence>
<name>A0A6M4MCY9_9ALTE</name>
<dbReference type="RefSeq" id="WP_075607753.1">
    <property type="nucleotide sequence ID" value="NZ_CP052766.1"/>
</dbReference>
<protein>
    <submittedName>
        <fullName evidence="2">Acyl carrier protein</fullName>
    </submittedName>
</protein>
<organism evidence="2 3">
    <name type="scientific">Alteromonas pelagimontana</name>
    <dbReference type="NCBI Taxonomy" id="1858656"/>
    <lineage>
        <taxon>Bacteria</taxon>
        <taxon>Pseudomonadati</taxon>
        <taxon>Pseudomonadota</taxon>
        <taxon>Gammaproteobacteria</taxon>
        <taxon>Alteromonadales</taxon>
        <taxon>Alteromonadaceae</taxon>
        <taxon>Alteromonas/Salinimonas group</taxon>
        <taxon>Alteromonas</taxon>
    </lineage>
</organism>
<dbReference type="InterPro" id="IPR036736">
    <property type="entry name" value="ACP-like_sf"/>
</dbReference>
<dbReference type="SUPFAM" id="SSF47336">
    <property type="entry name" value="ACP-like"/>
    <property type="match status" value="1"/>
</dbReference>
<dbReference type="AlphaFoldDB" id="A0A6M4MCY9"/>
<dbReference type="Pfam" id="PF00550">
    <property type="entry name" value="PP-binding"/>
    <property type="match status" value="1"/>
</dbReference>
<dbReference type="OrthoDB" id="9803943at2"/>
<dbReference type="PROSITE" id="PS50075">
    <property type="entry name" value="CARRIER"/>
    <property type="match status" value="1"/>
</dbReference>
<proteinExistence type="predicted"/>
<evidence type="ECO:0000259" key="1">
    <source>
        <dbReference type="PROSITE" id="PS50075"/>
    </source>
</evidence>
<dbReference type="NCBIfam" id="NF006617">
    <property type="entry name" value="PRK09184.1"/>
    <property type="match status" value="1"/>
</dbReference>